<gene>
    <name evidence="12" type="ORF">BJF96_g6877</name>
</gene>
<keyword evidence="5" id="KW-0547">Nucleotide-binding</keyword>
<dbReference type="Pfam" id="PF01061">
    <property type="entry name" value="ABC2_membrane"/>
    <property type="match status" value="2"/>
</dbReference>
<dbReference type="InterPro" id="IPR036264">
    <property type="entry name" value="Bact_exopeptidase_dim_dom"/>
</dbReference>
<dbReference type="InterPro" id="IPR002933">
    <property type="entry name" value="Peptidase_M20"/>
</dbReference>
<dbReference type="SMART" id="SM00382">
    <property type="entry name" value="AAA"/>
    <property type="match status" value="2"/>
</dbReference>
<dbReference type="SUPFAM" id="SSF53187">
    <property type="entry name" value="Zn-dependent exopeptidases"/>
    <property type="match status" value="1"/>
</dbReference>
<feature type="transmembrane region" description="Helical" evidence="10">
    <location>
        <begin position="1222"/>
        <end position="1242"/>
    </location>
</feature>
<proteinExistence type="inferred from homology"/>
<feature type="transmembrane region" description="Helical" evidence="10">
    <location>
        <begin position="545"/>
        <end position="567"/>
    </location>
</feature>
<dbReference type="InterPro" id="IPR050352">
    <property type="entry name" value="ABCG_transporters"/>
</dbReference>
<evidence type="ECO:0000256" key="9">
    <source>
        <dbReference type="SAM" id="MobiDB-lite"/>
    </source>
</evidence>
<evidence type="ECO:0000256" key="4">
    <source>
        <dbReference type="ARBA" id="ARBA00022692"/>
    </source>
</evidence>
<dbReference type="InterPro" id="IPR003593">
    <property type="entry name" value="AAA+_ATPase"/>
</dbReference>
<feature type="transmembrane region" description="Helical" evidence="10">
    <location>
        <begin position="1139"/>
        <end position="1160"/>
    </location>
</feature>
<evidence type="ECO:0000256" key="3">
    <source>
        <dbReference type="ARBA" id="ARBA00022448"/>
    </source>
</evidence>
<feature type="transmembrane region" description="Helical" evidence="10">
    <location>
        <begin position="432"/>
        <end position="455"/>
    </location>
</feature>
<dbReference type="Gene3D" id="3.30.70.360">
    <property type="match status" value="1"/>
</dbReference>
<dbReference type="CDD" id="cd05674">
    <property type="entry name" value="M20_yscS"/>
    <property type="match status" value="1"/>
</dbReference>
<dbReference type="PROSITE" id="PS50893">
    <property type="entry name" value="ABC_TRANSPORTER_2"/>
    <property type="match status" value="2"/>
</dbReference>
<comment type="subcellular location">
    <subcellularLocation>
        <location evidence="1">Membrane</location>
        <topology evidence="1">Multi-pass membrane protein</topology>
    </subcellularLocation>
</comment>
<dbReference type="InterPro" id="IPR011650">
    <property type="entry name" value="Peptidase_M20_dimer"/>
</dbReference>
<dbReference type="Gene3D" id="3.40.50.300">
    <property type="entry name" value="P-loop containing nucleotide triphosphate hydrolases"/>
    <property type="match status" value="2"/>
</dbReference>
<feature type="domain" description="ABC transporter" evidence="11">
    <location>
        <begin position="733"/>
        <end position="980"/>
    </location>
</feature>
<name>A0AA44WDT7_VERDA</name>
<dbReference type="Proteomes" id="UP000236305">
    <property type="component" value="Unassembled WGS sequence"/>
</dbReference>
<protein>
    <recommendedName>
        <fullName evidence="11">ABC transporter domain-containing protein</fullName>
    </recommendedName>
</protein>
<keyword evidence="8 10" id="KW-0472">Membrane</keyword>
<comment type="caution">
    <text evidence="12">The sequence shown here is derived from an EMBL/GenBank/DDBJ whole genome shotgun (WGS) entry which is preliminary data.</text>
</comment>
<dbReference type="GO" id="GO:0016887">
    <property type="term" value="F:ATP hydrolysis activity"/>
    <property type="evidence" value="ECO:0007669"/>
    <property type="project" value="InterPro"/>
</dbReference>
<feature type="transmembrane region" description="Helical" evidence="10">
    <location>
        <begin position="1249"/>
        <end position="1273"/>
    </location>
</feature>
<dbReference type="InterPro" id="IPR013525">
    <property type="entry name" value="ABC2_TM"/>
</dbReference>
<dbReference type="EMBL" id="MPSH01000024">
    <property type="protein sequence ID" value="PNH29789.1"/>
    <property type="molecule type" value="Genomic_DNA"/>
</dbReference>
<evidence type="ECO:0000256" key="8">
    <source>
        <dbReference type="ARBA" id="ARBA00023136"/>
    </source>
</evidence>
<dbReference type="GO" id="GO:0140359">
    <property type="term" value="F:ABC-type transporter activity"/>
    <property type="evidence" value="ECO:0007669"/>
    <property type="project" value="InterPro"/>
</dbReference>
<dbReference type="FunFam" id="3.40.630.10:FF:000027">
    <property type="entry name" value="N-fatty-acyl-amino acid synthase/hydrolase PM20D1"/>
    <property type="match status" value="1"/>
</dbReference>
<feature type="transmembrane region" description="Helical" evidence="10">
    <location>
        <begin position="467"/>
        <end position="486"/>
    </location>
</feature>
<feature type="region of interest" description="Disordered" evidence="9">
    <location>
        <begin position="1"/>
        <end position="28"/>
    </location>
</feature>
<evidence type="ECO:0000256" key="1">
    <source>
        <dbReference type="ARBA" id="ARBA00004141"/>
    </source>
</evidence>
<keyword evidence="6" id="KW-0067">ATP-binding</keyword>
<dbReference type="GO" id="GO:0005524">
    <property type="term" value="F:ATP binding"/>
    <property type="evidence" value="ECO:0007669"/>
    <property type="project" value="UniProtKB-KW"/>
</dbReference>
<keyword evidence="7 10" id="KW-1133">Transmembrane helix</keyword>
<dbReference type="Pfam" id="PF07687">
    <property type="entry name" value="M20_dimer"/>
    <property type="match status" value="1"/>
</dbReference>
<dbReference type="Pfam" id="PF19055">
    <property type="entry name" value="ABC2_membrane_7"/>
    <property type="match status" value="2"/>
</dbReference>
<feature type="transmembrane region" description="Helical" evidence="10">
    <location>
        <begin position="523"/>
        <end position="539"/>
    </location>
</feature>
<reference evidence="12 13" key="1">
    <citation type="submission" date="2017-12" db="EMBL/GenBank/DDBJ databases">
        <title>Comparative genomics yields insights into virulence evolution of Verticillium dahliae.</title>
        <authorList>
            <person name="Fan R."/>
            <person name="Armitage A.D."/>
            <person name="Cascant-Lopez E."/>
            <person name="Sobczyk M."/>
            <person name="Cockerton H.M."/>
            <person name="Harrison R.J."/>
        </authorList>
    </citation>
    <scope>NUCLEOTIDE SEQUENCE [LARGE SCALE GENOMIC DNA]</scope>
    <source>
        <strain evidence="12 13">12008</strain>
    </source>
</reference>
<feature type="compositionally biased region" description="Basic and acidic residues" evidence="9">
    <location>
        <begin position="1056"/>
        <end position="1072"/>
    </location>
</feature>
<dbReference type="InterPro" id="IPR017871">
    <property type="entry name" value="ABC_transporter-like_CS"/>
</dbReference>
<evidence type="ECO:0000256" key="2">
    <source>
        <dbReference type="ARBA" id="ARBA00006247"/>
    </source>
</evidence>
<dbReference type="PANTHER" id="PTHR48041">
    <property type="entry name" value="ABC TRANSPORTER G FAMILY MEMBER 28"/>
    <property type="match status" value="1"/>
</dbReference>
<evidence type="ECO:0000256" key="5">
    <source>
        <dbReference type="ARBA" id="ARBA00022741"/>
    </source>
</evidence>
<dbReference type="InterPro" id="IPR027417">
    <property type="entry name" value="P-loop_NTPase"/>
</dbReference>
<accession>A0AA44WDT7</accession>
<evidence type="ECO:0000259" key="11">
    <source>
        <dbReference type="PROSITE" id="PS50893"/>
    </source>
</evidence>
<evidence type="ECO:0000256" key="6">
    <source>
        <dbReference type="ARBA" id="ARBA00022840"/>
    </source>
</evidence>
<keyword evidence="3" id="KW-0813">Transport</keyword>
<evidence type="ECO:0000313" key="13">
    <source>
        <dbReference type="Proteomes" id="UP000236305"/>
    </source>
</evidence>
<dbReference type="SUPFAM" id="SSF55031">
    <property type="entry name" value="Bacterial exopeptidase dimerisation domain"/>
    <property type="match status" value="1"/>
</dbReference>
<feature type="transmembrane region" description="Helical" evidence="10">
    <location>
        <begin position="579"/>
        <end position="598"/>
    </location>
</feature>
<evidence type="ECO:0000256" key="7">
    <source>
        <dbReference type="ARBA" id="ARBA00022989"/>
    </source>
</evidence>
<dbReference type="PROSITE" id="PS00211">
    <property type="entry name" value="ABC_TRANSPORTER_1"/>
    <property type="match status" value="2"/>
</dbReference>
<comment type="similarity">
    <text evidence="2">Belongs to the peptidase M20A family.</text>
</comment>
<evidence type="ECO:0000256" key="10">
    <source>
        <dbReference type="SAM" id="Phobius"/>
    </source>
</evidence>
<feature type="region of interest" description="Disordered" evidence="9">
    <location>
        <begin position="1027"/>
        <end position="1096"/>
    </location>
</feature>
<feature type="domain" description="ABC transporter" evidence="11">
    <location>
        <begin position="99"/>
        <end position="342"/>
    </location>
</feature>
<dbReference type="Pfam" id="PF00005">
    <property type="entry name" value="ABC_tran"/>
    <property type="match status" value="2"/>
</dbReference>
<feature type="compositionally biased region" description="Basic and acidic residues" evidence="9">
    <location>
        <begin position="1027"/>
        <end position="1041"/>
    </location>
</feature>
<dbReference type="GO" id="GO:0016020">
    <property type="term" value="C:membrane"/>
    <property type="evidence" value="ECO:0007669"/>
    <property type="project" value="UniProtKB-SubCell"/>
</dbReference>
<feature type="compositionally biased region" description="Basic and acidic residues" evidence="9">
    <location>
        <begin position="15"/>
        <end position="28"/>
    </location>
</feature>
<organism evidence="12 13">
    <name type="scientific">Verticillium dahliae</name>
    <name type="common">Verticillium wilt</name>
    <dbReference type="NCBI Taxonomy" id="27337"/>
    <lineage>
        <taxon>Eukaryota</taxon>
        <taxon>Fungi</taxon>
        <taxon>Dikarya</taxon>
        <taxon>Ascomycota</taxon>
        <taxon>Pezizomycotina</taxon>
        <taxon>Sordariomycetes</taxon>
        <taxon>Hypocreomycetidae</taxon>
        <taxon>Glomerellales</taxon>
        <taxon>Plectosphaerellaceae</taxon>
        <taxon>Verticillium</taxon>
    </lineage>
</organism>
<dbReference type="SUPFAM" id="SSF52540">
    <property type="entry name" value="P-loop containing nucleoside triphosphate hydrolases"/>
    <property type="match status" value="2"/>
</dbReference>
<dbReference type="Pfam" id="PF01546">
    <property type="entry name" value="Peptidase_M20"/>
    <property type="match status" value="1"/>
</dbReference>
<feature type="transmembrane region" description="Helical" evidence="10">
    <location>
        <begin position="663"/>
        <end position="688"/>
    </location>
</feature>
<dbReference type="FunFam" id="3.40.50.300:FF:001433">
    <property type="entry name" value="ABC transporter, putative"/>
    <property type="match status" value="1"/>
</dbReference>
<sequence>MAAPEEAQGQVPDAKATERPTSDIFDMDKVERASSIATTMDPIAHGDLNRDRDHGYLEPSRFSLSRAGHISLDDVEAVDVEIRSLAVTVDTSPSWFEPSTYPDLAKRRFKPTPESKTLLHHVDASLAHGTLTAIIGGSGSGKTTLLNTMADRMISSRLSQAGSIRFNGNDTVQNVRHAYVMQQDILLPTLTVRETLQYSADLRLPPPTTAEERTRIVEEVILELGLKECADTRIGNHQHRGCSGGEKRRVSIGVQLLANPSVLFLDEPTTGLDATSAFQLVRTLKSLATKGRTIITTIHQPRSEIWDLFDNLIILTRGSPVYSGLAKDCTTWFEGQGFRLPPFVNPAEYLIDIAAIDNRTPELEGESTARVDRLKAAWMEQSQTIFPPTEQSAVQATSHRERRAQATKHATYGRQLRMLTDRTFKVTYRDPMGMLAAVVEAVLMGLVTGYIFYNLPRDDSGIRSRQGGLYTAAGLQGYLILIFEIYRLSIDMSTFDREHTEHCVDAIPFLLSRRFARLFTEDFPVPFLFSVIFYFMAGFERDASQFLIFFSITLLNHYIAMTCAMTCVTACRNFPGASLIANLIYTMQSMACGMFVQAESIPVYVRWMKHITYTYYAFSAYCGNEFEGAFYDCPLPGGQSDPACYQYTGEFIMESLGFPQNWVWRPIVIMTAFVIFFCILSAVGLQFVPVEMTIARARNSDTDLSAGKENMRAKSISEVRTIDVGLDNFALALDKRSVFGKKQPTKTILNPVDATFQAGVLNIIMGPSGSGKTSLLNAMALRLHNNIGTQYRPAGKLTFNGAVPSNAVIRSICSYVCQDDDALLPSLTVRETLRFSAGLRLPSWMTKEEKFKRAEEVLLKMGLKDCADNLVGSDLIKGISGGEKRRVTIAVQLLSDPRVLLLDEPTSGLDAFTANSIMEVLQGLAMEGRTLILTIHQARSDLFKHFGNVLLLARGGSPAYAGSAKEMLPYFNRQGFECPSHTNPADFALDLITIDLQQADREADSREKVRRLVEAWQEHLRTPVDTEKFEAHATRLPGIEEKAEDDAENIASRTSSSEKTRSHENAKEDELRISSASKPGHEAHHRPAVPPPRQSFNKATLATPAELGALVRKRASFAAAAPLLMHRAFINFRRQPPLLLARTMQVVGLGLVLSLFFAPLKHDLISVQNRMGFVQQVGAFYFVGMLQNVAVYPAERDVYYREDDDGVYGVEAFLASYTFLEIPFEVISSLLFGVLAVLAVGFPRTAEMYFVSVFCCFAIVSCGESLGIIFNTLFSHTGFAVNLTSVFLSVAQTMAGVLSIDMPEFLKALNYLSPIRPLLSTSNLVDMESHIASHAFRDATVARLAGAIKIRTETFDNMGALGEDSRWLVFGDFEKYLRRTFPLAHKVLSLEHVNTHGLLYTWRGTEPALKPTVLMAHQDVVPVPNATIGQWQQPPFSGAFDGTYIWGRGTVDCKNTLIGILESVELLIEAGFRPRRTAVLSFGFDEEVSGPQGAAHLAPFLVDRYGKHGAALILDEGAGIIPTWGKLFALPGVSEKGYMDVEIIVRAPGGHSSMPPAHTSVGIAAELVSAIEGEPYSPTFHDENPFLDFLRCGAAHAAKFPTPVRMLLPRRGGNAILLGLRKSLLAKLVARGGELIRSLFTTTQAVDVVHGGVKVNALPERMGIKINHRINIGETSDTIKAKLSRLAGHVASKHGLTLHAFADEAESPSSITLRVEGVILEPAPVTPTDLEEGGRSTPWAILSGTTKALYGDHVIVAPGLMPANTDTKFYWDLSRSIFRHFPGWDPEYDTLDGIHTVNEKISVSGHIKTVQWYSLFLRNMDEADMD</sequence>
<keyword evidence="4 10" id="KW-0812">Transmembrane</keyword>
<dbReference type="InterPro" id="IPR003439">
    <property type="entry name" value="ABC_transporter-like_ATP-bd"/>
</dbReference>
<dbReference type="PANTHER" id="PTHR48041:SF119">
    <property type="entry name" value="ROA1P"/>
    <property type="match status" value="1"/>
</dbReference>
<dbReference type="Gene3D" id="3.40.630.10">
    <property type="entry name" value="Zn peptidases"/>
    <property type="match status" value="1"/>
</dbReference>
<dbReference type="InterPro" id="IPR043926">
    <property type="entry name" value="ABCG_dom"/>
</dbReference>
<evidence type="ECO:0000313" key="12">
    <source>
        <dbReference type="EMBL" id="PNH29789.1"/>
    </source>
</evidence>